<reference evidence="2 3" key="1">
    <citation type="submission" date="2018-11" db="EMBL/GenBank/DDBJ databases">
        <title>Sequencing the genomes of 1000 actinobacteria strains.</title>
        <authorList>
            <person name="Klenk H.-P."/>
        </authorList>
    </citation>
    <scope>NUCLEOTIDE SEQUENCE [LARGE SCALE GENOMIC DNA]</scope>
    <source>
        <strain evidence="2 3">DSM 43634</strain>
    </source>
</reference>
<protein>
    <submittedName>
        <fullName evidence="2">Uncharacterized protein</fullName>
    </submittedName>
</protein>
<gene>
    <name evidence="2" type="ORF">EDD30_2235</name>
</gene>
<name>A0A3N1GGS0_9ACTN</name>
<dbReference type="EMBL" id="RJKL01000001">
    <property type="protein sequence ID" value="ROP29440.1"/>
    <property type="molecule type" value="Genomic_DNA"/>
</dbReference>
<dbReference type="OrthoDB" id="3289439at2"/>
<sequence>MSAAMTAVLERACASEPPLGDAVEDIFRRADRLRRRRARSVIMAGLVAVVIVVLLGYALTTVLLPGPKPRSAAAVPVAQPRPSAELDPVLKVLAPPIDAKEYQILPHPPASGSGWRQYAVTDAEGRSRGLIEVAVFDAPAGICLPVLADETACARPDRTRAGIEYARYGDTADEDWQVRQVIARRAVDGRTVAVQATGERGTGDGELGEPPLTTRELADAATDPRLPDAFGLGERCNPPAPACPIFKIPVRTSG</sequence>
<keyword evidence="1" id="KW-0812">Transmembrane</keyword>
<evidence type="ECO:0000256" key="1">
    <source>
        <dbReference type="SAM" id="Phobius"/>
    </source>
</evidence>
<keyword evidence="1" id="KW-1133">Transmembrane helix</keyword>
<evidence type="ECO:0000313" key="2">
    <source>
        <dbReference type="EMBL" id="ROP29440.1"/>
    </source>
</evidence>
<organism evidence="2 3">
    <name type="scientific">Couchioplanes caeruleus</name>
    <dbReference type="NCBI Taxonomy" id="56438"/>
    <lineage>
        <taxon>Bacteria</taxon>
        <taxon>Bacillati</taxon>
        <taxon>Actinomycetota</taxon>
        <taxon>Actinomycetes</taxon>
        <taxon>Micromonosporales</taxon>
        <taxon>Micromonosporaceae</taxon>
        <taxon>Couchioplanes</taxon>
    </lineage>
</organism>
<keyword evidence="1" id="KW-0472">Membrane</keyword>
<accession>A0A3N1GGS0</accession>
<dbReference type="Proteomes" id="UP000271683">
    <property type="component" value="Unassembled WGS sequence"/>
</dbReference>
<proteinExistence type="predicted"/>
<dbReference type="AlphaFoldDB" id="A0A3N1GGS0"/>
<evidence type="ECO:0000313" key="3">
    <source>
        <dbReference type="Proteomes" id="UP000271683"/>
    </source>
</evidence>
<feature type="transmembrane region" description="Helical" evidence="1">
    <location>
        <begin position="41"/>
        <end position="64"/>
    </location>
</feature>
<comment type="caution">
    <text evidence="2">The sequence shown here is derived from an EMBL/GenBank/DDBJ whole genome shotgun (WGS) entry which is preliminary data.</text>
</comment>